<dbReference type="CDD" id="cd03801">
    <property type="entry name" value="GT4_PimA-like"/>
    <property type="match status" value="1"/>
</dbReference>
<dbReference type="Proteomes" id="UP000215377">
    <property type="component" value="Unassembled WGS sequence"/>
</dbReference>
<gene>
    <name evidence="2" type="ORF">ATO3_16860</name>
</gene>
<dbReference type="PANTHER" id="PTHR12526">
    <property type="entry name" value="GLYCOSYLTRANSFERASE"/>
    <property type="match status" value="1"/>
</dbReference>
<protein>
    <recommendedName>
        <fullName evidence="1">Glycosyl transferase family 1 domain-containing protein</fullName>
    </recommendedName>
</protein>
<accession>A0A225NG03</accession>
<evidence type="ECO:0000313" key="2">
    <source>
        <dbReference type="EMBL" id="OWU72327.1"/>
    </source>
</evidence>
<organism evidence="2 3">
    <name type="scientific">Marinibacterium profundimaris</name>
    <dbReference type="NCBI Taxonomy" id="1679460"/>
    <lineage>
        <taxon>Bacteria</taxon>
        <taxon>Pseudomonadati</taxon>
        <taxon>Pseudomonadota</taxon>
        <taxon>Alphaproteobacteria</taxon>
        <taxon>Rhodobacterales</taxon>
        <taxon>Paracoccaceae</taxon>
        <taxon>Marinibacterium</taxon>
    </lineage>
</organism>
<dbReference type="GO" id="GO:0016757">
    <property type="term" value="F:glycosyltransferase activity"/>
    <property type="evidence" value="ECO:0007669"/>
    <property type="project" value="InterPro"/>
</dbReference>
<name>A0A225NG03_9RHOB</name>
<dbReference type="SUPFAM" id="SSF53756">
    <property type="entry name" value="UDP-Glycosyltransferase/glycogen phosphorylase"/>
    <property type="match status" value="1"/>
</dbReference>
<comment type="caution">
    <text evidence="2">The sequence shown here is derived from an EMBL/GenBank/DDBJ whole genome shotgun (WGS) entry which is preliminary data.</text>
</comment>
<sequence length="412" mass="44358">MVINDHSRPNGGAAVLMLAALRGLRARGVPVTLITGDSGDNPDLQALGVEVVAAGGADLLARPKLQAATRGMHDPAARRLVEEVVARRDGPGTVYHVHNWSQILTPAIFEALRPVAERCFLHAHDSFLACPNGMYMDYRHHDICTRVPLGADCLATHCDKRSYPHKLWRVARHALLWRCLDRSAPWGGVLAIHPRQAEGFVRAGFPAPMVRVVRNPATPWRATRVRAEENRTLVYVGRLEEDKGVMDLVRAAARTGQHLRLIGEGSLRARIALDYPDVALAGWQSAEAIGALVADARALVMPSHHPEPFGLVVAEASACGLPVLLSDSGALAGDVERLGLGMAFDVHDPAALDAALVRIRDMEAEHIGEISENAMRRAGQLANTPEAWIGVLVDLFEAAAGRAIAGRRAAAC</sequence>
<dbReference type="Gene3D" id="3.40.50.2000">
    <property type="entry name" value="Glycogen Phosphorylase B"/>
    <property type="match status" value="1"/>
</dbReference>
<feature type="domain" description="Glycosyl transferase family 1" evidence="1">
    <location>
        <begin position="221"/>
        <end position="373"/>
    </location>
</feature>
<reference evidence="2 3" key="1">
    <citation type="submission" date="2013-04" db="EMBL/GenBank/DDBJ databases">
        <title>Oceanicola sp. 22II1-22F33 Genome Sequencing.</title>
        <authorList>
            <person name="Lai Q."/>
            <person name="Li G."/>
            <person name="Shao Z."/>
        </authorList>
    </citation>
    <scope>NUCLEOTIDE SEQUENCE [LARGE SCALE GENOMIC DNA]</scope>
    <source>
        <strain evidence="2 3">22II1-22F33</strain>
    </source>
</reference>
<evidence type="ECO:0000259" key="1">
    <source>
        <dbReference type="Pfam" id="PF00534"/>
    </source>
</evidence>
<dbReference type="Pfam" id="PF00534">
    <property type="entry name" value="Glycos_transf_1"/>
    <property type="match status" value="1"/>
</dbReference>
<keyword evidence="3" id="KW-1185">Reference proteome</keyword>
<evidence type="ECO:0000313" key="3">
    <source>
        <dbReference type="Proteomes" id="UP000215377"/>
    </source>
</evidence>
<proteinExistence type="predicted"/>
<dbReference type="InterPro" id="IPR001296">
    <property type="entry name" value="Glyco_trans_1"/>
</dbReference>
<dbReference type="AlphaFoldDB" id="A0A225NG03"/>
<dbReference type="EMBL" id="AQQR01000007">
    <property type="protein sequence ID" value="OWU72327.1"/>
    <property type="molecule type" value="Genomic_DNA"/>
</dbReference>